<name>A0AAV7W0T2_PLEWA</name>
<keyword evidence="1" id="KW-0808">Transferase</keyword>
<feature type="repeat" description="RCC1" evidence="5">
    <location>
        <begin position="200"/>
        <end position="251"/>
    </location>
</feature>
<accession>A0AAV7W0T2</accession>
<dbReference type="GO" id="GO:0061630">
    <property type="term" value="F:ubiquitin protein ligase activity"/>
    <property type="evidence" value="ECO:0007669"/>
    <property type="project" value="TreeGrafter"/>
</dbReference>
<dbReference type="InterPro" id="IPR000569">
    <property type="entry name" value="HECT_dom"/>
</dbReference>
<dbReference type="FunFam" id="3.30.2410.10:FF:000003">
    <property type="entry name" value="probable E3 ubiquitin-protein ligase HERC4 isoform X1"/>
    <property type="match status" value="1"/>
</dbReference>
<evidence type="ECO:0000313" key="7">
    <source>
        <dbReference type="EMBL" id="KAJ1206132.1"/>
    </source>
</evidence>
<dbReference type="GO" id="GO:0016567">
    <property type="term" value="P:protein ubiquitination"/>
    <property type="evidence" value="ECO:0007669"/>
    <property type="project" value="TreeGrafter"/>
</dbReference>
<dbReference type="AlphaFoldDB" id="A0AAV7W0T2"/>
<dbReference type="Pfam" id="PF25390">
    <property type="entry name" value="WD40_RLD"/>
    <property type="match status" value="1"/>
</dbReference>
<dbReference type="InterPro" id="IPR000408">
    <property type="entry name" value="Reg_chr_condens"/>
</dbReference>
<evidence type="ECO:0000256" key="3">
    <source>
        <dbReference type="ARBA" id="ARBA00022786"/>
    </source>
</evidence>
<feature type="repeat" description="RCC1" evidence="5">
    <location>
        <begin position="148"/>
        <end position="199"/>
    </location>
</feature>
<dbReference type="PANTHER" id="PTHR45622:SF76">
    <property type="entry name" value="HECT AND RLD DOMAIN CONTAINING E3 UBIQUITIN LIGASE 4, ISOFORM C"/>
    <property type="match status" value="1"/>
</dbReference>
<dbReference type="InterPro" id="IPR009091">
    <property type="entry name" value="RCC1/BLIP-II"/>
</dbReference>
<dbReference type="Proteomes" id="UP001066276">
    <property type="component" value="Chromosome 1_2"/>
</dbReference>
<dbReference type="Gene3D" id="3.90.1750.10">
    <property type="entry name" value="Hect, E3 ligase catalytic domains"/>
    <property type="match status" value="1"/>
</dbReference>
<evidence type="ECO:0000256" key="1">
    <source>
        <dbReference type="ARBA" id="ARBA00022679"/>
    </source>
</evidence>
<evidence type="ECO:0000313" key="8">
    <source>
        <dbReference type="Proteomes" id="UP001066276"/>
    </source>
</evidence>
<evidence type="ECO:0000256" key="4">
    <source>
        <dbReference type="PROSITE-ProRule" id="PRU00104"/>
    </source>
</evidence>
<dbReference type="GO" id="GO:0006511">
    <property type="term" value="P:ubiquitin-dependent protein catabolic process"/>
    <property type="evidence" value="ECO:0007669"/>
    <property type="project" value="TreeGrafter"/>
</dbReference>
<feature type="domain" description="HECT" evidence="6">
    <location>
        <begin position="583"/>
        <end position="907"/>
    </location>
</feature>
<comment type="caution">
    <text evidence="7">The sequence shown here is derived from an EMBL/GenBank/DDBJ whole genome shotgun (WGS) entry which is preliminary data.</text>
</comment>
<keyword evidence="3 4" id="KW-0833">Ubl conjugation pathway</keyword>
<feature type="repeat" description="RCC1" evidence="5">
    <location>
        <begin position="95"/>
        <end position="147"/>
    </location>
</feature>
<dbReference type="Pfam" id="PF00632">
    <property type="entry name" value="HECT"/>
    <property type="match status" value="1"/>
</dbReference>
<dbReference type="PANTHER" id="PTHR45622">
    <property type="entry name" value="UBIQUITIN-PROTEIN LIGASE E3A-RELATED"/>
    <property type="match status" value="1"/>
</dbReference>
<dbReference type="PRINTS" id="PR00633">
    <property type="entry name" value="RCCNDNSATION"/>
</dbReference>
<dbReference type="SUPFAM" id="SSF50985">
    <property type="entry name" value="RCC1/BLIP-II"/>
    <property type="match status" value="1"/>
</dbReference>
<evidence type="ECO:0000256" key="2">
    <source>
        <dbReference type="ARBA" id="ARBA00022737"/>
    </source>
</evidence>
<dbReference type="InterPro" id="IPR058923">
    <property type="entry name" value="RCC1-like_dom"/>
</dbReference>
<gene>
    <name evidence="7" type="ORF">NDU88_001541</name>
</gene>
<feature type="active site" description="Glycyl thioester intermediate" evidence="4">
    <location>
        <position position="877"/>
    </location>
</feature>
<evidence type="ECO:0000259" key="6">
    <source>
        <dbReference type="PROSITE" id="PS50237"/>
    </source>
</evidence>
<dbReference type="Gene3D" id="3.30.2410.10">
    <property type="entry name" value="Hect, E3 ligase catalytic domain"/>
    <property type="match status" value="1"/>
</dbReference>
<dbReference type="SMART" id="SM00119">
    <property type="entry name" value="HECTc"/>
    <property type="match status" value="1"/>
</dbReference>
<keyword evidence="2" id="KW-0677">Repeat</keyword>
<dbReference type="PROSITE" id="PS00626">
    <property type="entry name" value="RCC1_2"/>
    <property type="match status" value="1"/>
</dbReference>
<protein>
    <recommendedName>
        <fullName evidence="6">HECT domain-containing protein</fullName>
    </recommendedName>
</protein>
<evidence type="ECO:0000256" key="5">
    <source>
        <dbReference type="PROSITE-ProRule" id="PRU00235"/>
    </source>
</evidence>
<proteinExistence type="predicted"/>
<reference evidence="7" key="1">
    <citation type="journal article" date="2022" name="bioRxiv">
        <title>Sequencing and chromosome-scale assembly of the giantPleurodeles waltlgenome.</title>
        <authorList>
            <person name="Brown T."/>
            <person name="Elewa A."/>
            <person name="Iarovenko S."/>
            <person name="Subramanian E."/>
            <person name="Araus A.J."/>
            <person name="Petzold A."/>
            <person name="Susuki M."/>
            <person name="Suzuki K.-i.T."/>
            <person name="Hayashi T."/>
            <person name="Toyoda A."/>
            <person name="Oliveira C."/>
            <person name="Osipova E."/>
            <person name="Leigh N.D."/>
            <person name="Simon A."/>
            <person name="Yun M.H."/>
        </authorList>
    </citation>
    <scope>NUCLEOTIDE SEQUENCE</scope>
    <source>
        <strain evidence="7">20211129_DDA</strain>
        <tissue evidence="7">Liver</tissue>
    </source>
</reference>
<dbReference type="Gene3D" id="2.130.10.30">
    <property type="entry name" value="Regulator of chromosome condensation 1/beta-lactamase-inhibitor protein II"/>
    <property type="match status" value="1"/>
</dbReference>
<sequence length="907" mass="102930">MPAEPVSTKIQGHSSEEPGALLTGKLKYFSLQRMKVTAVDCGLSNMLLLTVEGKLHEHNYVASISPFHPIKRLHDRHIIQVACGDHHCMALSKGGELFTWGENTHGQLGLRSQPLRESTPQLVEHLKGSPLVQITAGSAHSVALSLTGTVYSWGNNTAGQLGLGHMENQYLPTVVEALWNKSVEFVTCGDEHTAVLSKDGLVYTFGAGGNGQLGNKYARNEPLPCLVLELREMHVSQIACGRHHTLAYVTSSKTVYFFGVKEQQQRRNGDMLGRYMALPMQLPEIDIHEENGTLDRIYRVIAGGNHSVVVILEEKFGDWGMKRRIATIEPGTAERWISDGNSGHWRKINKEIKQIFSSVECVNGSFLQQREIHCTTSDVSWIDHNAASLFFYVVKNREQVLQQINSCLKNYIIPELSQLPAHHDALAIFLILPECSLMHGSQEAVPLVAAFANAVNNLKPTSLKILKKLWSSLSACSLNKHVLMLKKAIANLLKSGMTRQDYVKGTPIFEMLKKLYKVNMKANSGLPIEEFYIHELCHDQLLHEDVQAMQMLEHTEDCDDSYIPVLCSQFPFILNLLAKRRVLQIDLTLKQEMLFTGAFLYDQGNAMRISLIHAFEDMLQPDYGMFVQCDMFSPLWFPASPSFEPKHYFLFGNQCGQTISYCPSIYLPFPLALFRKLLDQQPTLADLKELDPVRGRSLQEFLDYEHDDIVENYGVCFIATWDNKTVDLIPNGRNISVDNSNKHDYVNRYVDYVFNTSVAVVFEEFKRGFYQLCEKALLKDFHPKELRSIIIGNEEYDWKKLEQNAEYDGVFKQQPPHSTIKIFWKVFHKLPLSEKKKFLLFLVGSDSIPVSGMDSLKIRIVSNSTYTEDHLPYAQTCYQTLILPLYSKKEVLKEKLLLAICHNRGFC</sequence>
<dbReference type="PROSITE" id="PS50012">
    <property type="entry name" value="RCC1_3"/>
    <property type="match status" value="3"/>
</dbReference>
<keyword evidence="8" id="KW-1185">Reference proteome</keyword>
<dbReference type="InterPro" id="IPR051709">
    <property type="entry name" value="Ub-ligase/GTPase-reg"/>
</dbReference>
<organism evidence="7 8">
    <name type="scientific">Pleurodeles waltl</name>
    <name type="common">Iberian ribbed newt</name>
    <dbReference type="NCBI Taxonomy" id="8319"/>
    <lineage>
        <taxon>Eukaryota</taxon>
        <taxon>Metazoa</taxon>
        <taxon>Chordata</taxon>
        <taxon>Craniata</taxon>
        <taxon>Vertebrata</taxon>
        <taxon>Euteleostomi</taxon>
        <taxon>Amphibia</taxon>
        <taxon>Batrachia</taxon>
        <taxon>Caudata</taxon>
        <taxon>Salamandroidea</taxon>
        <taxon>Salamandridae</taxon>
        <taxon>Pleurodelinae</taxon>
        <taxon>Pleurodeles</taxon>
    </lineage>
</organism>
<dbReference type="Gene3D" id="3.30.2160.10">
    <property type="entry name" value="Hect, E3 ligase catalytic domain"/>
    <property type="match status" value="1"/>
</dbReference>
<dbReference type="EMBL" id="JANPWB010000002">
    <property type="protein sequence ID" value="KAJ1206132.1"/>
    <property type="molecule type" value="Genomic_DNA"/>
</dbReference>
<dbReference type="SUPFAM" id="SSF56204">
    <property type="entry name" value="Hect, E3 ligase catalytic domain"/>
    <property type="match status" value="1"/>
</dbReference>
<dbReference type="InterPro" id="IPR035983">
    <property type="entry name" value="Hect_E3_ubiquitin_ligase"/>
</dbReference>
<dbReference type="PROSITE" id="PS50237">
    <property type="entry name" value="HECT"/>
    <property type="match status" value="1"/>
</dbReference>
<dbReference type="GO" id="GO:0005737">
    <property type="term" value="C:cytoplasm"/>
    <property type="evidence" value="ECO:0007669"/>
    <property type="project" value="TreeGrafter"/>
</dbReference>